<dbReference type="Gene3D" id="3.80.10.10">
    <property type="entry name" value="Ribonuclease Inhibitor"/>
    <property type="match status" value="3"/>
</dbReference>
<dbReference type="InterPro" id="IPR044974">
    <property type="entry name" value="Disease_R_plants"/>
</dbReference>
<reference evidence="3" key="1">
    <citation type="submission" date="2020-09" db="EMBL/GenBank/DDBJ databases">
        <title>Genome-Enabled Discovery of Anthraquinone Biosynthesis in Senna tora.</title>
        <authorList>
            <person name="Kang S.-H."/>
            <person name="Pandey R.P."/>
            <person name="Lee C.-M."/>
            <person name="Sim J.-S."/>
            <person name="Jeong J.-T."/>
            <person name="Choi B.-S."/>
            <person name="Jung M."/>
            <person name="Ginzburg D."/>
            <person name="Zhao K."/>
            <person name="Won S.Y."/>
            <person name="Oh T.-J."/>
            <person name="Yu Y."/>
            <person name="Kim N.-H."/>
            <person name="Lee O.R."/>
            <person name="Lee T.-H."/>
            <person name="Bashyal P."/>
            <person name="Kim T.-S."/>
            <person name="Lee W.-H."/>
            <person name="Kawkins C."/>
            <person name="Kim C.-K."/>
            <person name="Kim J.S."/>
            <person name="Ahn B.O."/>
            <person name="Rhee S.Y."/>
            <person name="Sohng J.K."/>
        </authorList>
    </citation>
    <scope>NUCLEOTIDE SEQUENCE</scope>
    <source>
        <tissue evidence="3">Leaf</tissue>
    </source>
</reference>
<dbReference type="Proteomes" id="UP000634136">
    <property type="component" value="Unassembled WGS sequence"/>
</dbReference>
<accession>A0A834T725</accession>
<dbReference type="InterPro" id="IPR003591">
    <property type="entry name" value="Leu-rich_rpt_typical-subtyp"/>
</dbReference>
<organism evidence="3 4">
    <name type="scientific">Senna tora</name>
    <dbReference type="NCBI Taxonomy" id="362788"/>
    <lineage>
        <taxon>Eukaryota</taxon>
        <taxon>Viridiplantae</taxon>
        <taxon>Streptophyta</taxon>
        <taxon>Embryophyta</taxon>
        <taxon>Tracheophyta</taxon>
        <taxon>Spermatophyta</taxon>
        <taxon>Magnoliopsida</taxon>
        <taxon>eudicotyledons</taxon>
        <taxon>Gunneridae</taxon>
        <taxon>Pentapetalae</taxon>
        <taxon>rosids</taxon>
        <taxon>fabids</taxon>
        <taxon>Fabales</taxon>
        <taxon>Fabaceae</taxon>
        <taxon>Caesalpinioideae</taxon>
        <taxon>Cassia clade</taxon>
        <taxon>Senna</taxon>
    </lineage>
</organism>
<gene>
    <name evidence="3" type="ORF">G2W53_029325</name>
</gene>
<dbReference type="SMART" id="SM00369">
    <property type="entry name" value="LRR_TYP"/>
    <property type="match status" value="3"/>
</dbReference>
<proteinExistence type="predicted"/>
<keyword evidence="2" id="KW-0677">Repeat</keyword>
<dbReference type="Pfam" id="PF12799">
    <property type="entry name" value="LRR_4"/>
    <property type="match status" value="1"/>
</dbReference>
<protein>
    <submittedName>
        <fullName evidence="3">TMV resistance protein N-like</fullName>
    </submittedName>
</protein>
<keyword evidence="4" id="KW-1185">Reference proteome</keyword>
<evidence type="ECO:0000256" key="1">
    <source>
        <dbReference type="ARBA" id="ARBA00022614"/>
    </source>
</evidence>
<dbReference type="PANTHER" id="PTHR11017">
    <property type="entry name" value="LEUCINE-RICH REPEAT-CONTAINING PROTEIN"/>
    <property type="match status" value="1"/>
</dbReference>
<dbReference type="OrthoDB" id="1428678at2759"/>
<dbReference type="InterPro" id="IPR025875">
    <property type="entry name" value="Leu-rich_rpt_4"/>
</dbReference>
<dbReference type="InterPro" id="IPR032675">
    <property type="entry name" value="LRR_dom_sf"/>
</dbReference>
<dbReference type="SUPFAM" id="SSF52058">
    <property type="entry name" value="L domain-like"/>
    <property type="match status" value="1"/>
</dbReference>
<name>A0A834T725_9FABA</name>
<evidence type="ECO:0000313" key="3">
    <source>
        <dbReference type="EMBL" id="KAF7815356.1"/>
    </source>
</evidence>
<keyword evidence="1" id="KW-0433">Leucine-rich repeat</keyword>
<evidence type="ECO:0000313" key="4">
    <source>
        <dbReference type="Proteomes" id="UP000634136"/>
    </source>
</evidence>
<evidence type="ECO:0000256" key="2">
    <source>
        <dbReference type="ARBA" id="ARBA00022737"/>
    </source>
</evidence>
<dbReference type="PANTHER" id="PTHR11017:SF559">
    <property type="entry name" value="DISEASE RESISTANCE PROTEIN CHL1"/>
    <property type="match status" value="1"/>
</dbReference>
<dbReference type="AlphaFoldDB" id="A0A834T725"/>
<dbReference type="EMBL" id="JAAIUW010000009">
    <property type="protein sequence ID" value="KAF7815356.1"/>
    <property type="molecule type" value="Genomic_DNA"/>
</dbReference>
<sequence length="431" mass="47842">MYLSARILFVIVITIIGGRYSLPLNWCSISPAARCRRGSVSSSRDDVLCCRIRTILCCGTHGTEAIRGIVLKLPEPYEAKWDPSAFSKIPGLVLLIISSELRLPRGLNCLPRALKVLVWNSCPLSSLPLDVPLNELVILEMPNSKMSKPWSGLQFFNSLKSLKLSHSIYLIQTPNFKGVPNLESLDLEGCINLGEIHPSLGMLEKLVILNLKGCENLQMLPEFDERMKCLSIIDLTGCKKLACLPNTFNNLASLKSLNLSGCSKFSRLPSNLIENMALEELDFSDTAIREVPTSIGGLPNLKVLSFRGCKAPPSISWKSYISFSWLFGRQQVQIPMGLRLPPSFSGLSSLQKLDLSYCDLHDESIPSDFGSLTSLEILDLSGNNFVHFPVDSISNLLQLRSLKFDCCPRLQSLPRIPPNLETVHTWNCPLL</sequence>
<dbReference type="GO" id="GO:0006952">
    <property type="term" value="P:defense response"/>
    <property type="evidence" value="ECO:0007669"/>
    <property type="project" value="InterPro"/>
</dbReference>
<comment type="caution">
    <text evidence="3">The sequence shown here is derived from an EMBL/GenBank/DDBJ whole genome shotgun (WGS) entry which is preliminary data.</text>
</comment>